<keyword evidence="1" id="KW-1133">Transmembrane helix</keyword>
<dbReference type="AlphaFoldDB" id="A0A1G6QS92"/>
<feature type="transmembrane region" description="Helical" evidence="1">
    <location>
        <begin position="180"/>
        <end position="204"/>
    </location>
</feature>
<keyword evidence="1" id="KW-0812">Transmembrane</keyword>
<proteinExistence type="predicted"/>
<dbReference type="EMBL" id="FNAC01000010">
    <property type="protein sequence ID" value="SDC95242.1"/>
    <property type="molecule type" value="Genomic_DNA"/>
</dbReference>
<gene>
    <name evidence="2" type="ORF">SAMN04488104_101057</name>
</gene>
<dbReference type="STRING" id="686796.SAMN04488104_101057"/>
<name>A0A1G6QS92_9BACT</name>
<evidence type="ECO:0000256" key="1">
    <source>
        <dbReference type="SAM" id="Phobius"/>
    </source>
</evidence>
<feature type="transmembrane region" description="Helical" evidence="1">
    <location>
        <begin position="12"/>
        <end position="30"/>
    </location>
</feature>
<feature type="transmembrane region" description="Helical" evidence="1">
    <location>
        <begin position="148"/>
        <end position="168"/>
    </location>
</feature>
<protein>
    <submittedName>
        <fullName evidence="2">Uncharacterized protein</fullName>
    </submittedName>
</protein>
<organism evidence="2 3">
    <name type="scientific">Algoriphagus faecimaris</name>
    <dbReference type="NCBI Taxonomy" id="686796"/>
    <lineage>
        <taxon>Bacteria</taxon>
        <taxon>Pseudomonadati</taxon>
        <taxon>Bacteroidota</taxon>
        <taxon>Cytophagia</taxon>
        <taxon>Cytophagales</taxon>
        <taxon>Cyclobacteriaceae</taxon>
        <taxon>Algoriphagus</taxon>
    </lineage>
</organism>
<evidence type="ECO:0000313" key="2">
    <source>
        <dbReference type="EMBL" id="SDC95242.1"/>
    </source>
</evidence>
<feature type="transmembrane region" description="Helical" evidence="1">
    <location>
        <begin position="224"/>
        <end position="244"/>
    </location>
</feature>
<evidence type="ECO:0000313" key="3">
    <source>
        <dbReference type="Proteomes" id="UP000199060"/>
    </source>
</evidence>
<feature type="transmembrane region" description="Helical" evidence="1">
    <location>
        <begin position="42"/>
        <end position="64"/>
    </location>
</feature>
<feature type="transmembrane region" description="Helical" evidence="1">
    <location>
        <begin position="84"/>
        <end position="105"/>
    </location>
</feature>
<reference evidence="3" key="1">
    <citation type="submission" date="2016-10" db="EMBL/GenBank/DDBJ databases">
        <authorList>
            <person name="Varghese N."/>
            <person name="Submissions S."/>
        </authorList>
    </citation>
    <scope>NUCLEOTIDE SEQUENCE [LARGE SCALE GENOMIC DNA]</scope>
    <source>
        <strain evidence="3">DSM 23095</strain>
    </source>
</reference>
<keyword evidence="3" id="KW-1185">Reference proteome</keyword>
<dbReference type="Proteomes" id="UP000199060">
    <property type="component" value="Unassembled WGS sequence"/>
</dbReference>
<keyword evidence="1" id="KW-0472">Membrane</keyword>
<feature type="transmembrane region" description="Helical" evidence="1">
    <location>
        <begin position="117"/>
        <end position="136"/>
    </location>
</feature>
<sequence length="255" mass="29970">MLEDFIARIEDNYYFHLVQINGILAIIFYGKLVGKKKISPRFYLPFMIILLVCFYEILASYMIVNKGLNEKFHFLFTNQPFEGWNLWVYNIFNYQLSKLLLLCLIASNIYSRTKKKIVILFSLLFVSICVFFYSPWSGTPITDFQPYLYFLGNALIIISSGLFFVDLVTEESYLAINPLIYWPFWYITFLLFQSVLLFLADVAYEYISFQNTGVYDIFNTVSMILYLLLLTVFTIILATGRNFITPQTIKDGRTR</sequence>
<accession>A0A1G6QS92</accession>